<feature type="transmembrane region" description="Helical" evidence="1">
    <location>
        <begin position="113"/>
        <end position="137"/>
    </location>
</feature>
<evidence type="ECO:0000313" key="3">
    <source>
        <dbReference type="EMBL" id="KAF4309091.1"/>
    </source>
</evidence>
<keyword evidence="1" id="KW-0812">Transmembrane</keyword>
<protein>
    <submittedName>
        <fullName evidence="3">Uncharacterized protein</fullName>
    </submittedName>
</protein>
<evidence type="ECO:0000313" key="4">
    <source>
        <dbReference type="Proteomes" id="UP000572817"/>
    </source>
</evidence>
<gene>
    <name evidence="3" type="ORF">GTA08_BOTSDO03157</name>
</gene>
<keyword evidence="1" id="KW-1133">Transmembrane helix</keyword>
<keyword evidence="1" id="KW-0472">Membrane</keyword>
<accession>A0A8H4IXL9</accession>
<reference evidence="3" key="1">
    <citation type="submission" date="2020-04" db="EMBL/GenBank/DDBJ databases">
        <title>Genome Assembly and Annotation of Botryosphaeria dothidea sdau 11-99, a Latent Pathogen of Apple Fruit Ring Rot in China.</title>
        <authorList>
            <person name="Yu C."/>
            <person name="Diao Y."/>
            <person name="Lu Q."/>
            <person name="Zhao J."/>
            <person name="Cui S."/>
            <person name="Peng C."/>
            <person name="He B."/>
            <person name="Liu H."/>
        </authorList>
    </citation>
    <scope>NUCLEOTIDE SEQUENCE [LARGE SCALE GENOMIC DNA]</scope>
    <source>
        <strain evidence="3">Sdau11-99</strain>
    </source>
</reference>
<organism evidence="3 4">
    <name type="scientific">Botryosphaeria dothidea</name>
    <dbReference type="NCBI Taxonomy" id="55169"/>
    <lineage>
        <taxon>Eukaryota</taxon>
        <taxon>Fungi</taxon>
        <taxon>Dikarya</taxon>
        <taxon>Ascomycota</taxon>
        <taxon>Pezizomycotina</taxon>
        <taxon>Dothideomycetes</taxon>
        <taxon>Dothideomycetes incertae sedis</taxon>
        <taxon>Botryosphaeriales</taxon>
        <taxon>Botryosphaeriaceae</taxon>
        <taxon>Botryosphaeria</taxon>
    </lineage>
</organism>
<keyword evidence="2" id="KW-0732">Signal</keyword>
<dbReference type="AlphaFoldDB" id="A0A8H4IXL9"/>
<comment type="caution">
    <text evidence="3">The sequence shown here is derived from an EMBL/GenBank/DDBJ whole genome shotgun (WGS) entry which is preliminary data.</text>
</comment>
<feature type="signal peptide" evidence="2">
    <location>
        <begin position="1"/>
        <end position="19"/>
    </location>
</feature>
<feature type="chain" id="PRO_5034906355" evidence="2">
    <location>
        <begin position="20"/>
        <end position="698"/>
    </location>
</feature>
<evidence type="ECO:0000256" key="1">
    <source>
        <dbReference type="SAM" id="Phobius"/>
    </source>
</evidence>
<proteinExistence type="predicted"/>
<evidence type="ECO:0000256" key="2">
    <source>
        <dbReference type="SAM" id="SignalP"/>
    </source>
</evidence>
<dbReference type="Proteomes" id="UP000572817">
    <property type="component" value="Unassembled WGS sequence"/>
</dbReference>
<dbReference type="EMBL" id="WWBZ02000016">
    <property type="protein sequence ID" value="KAF4309091.1"/>
    <property type="molecule type" value="Genomic_DNA"/>
</dbReference>
<sequence>MKFFATIFSLLPILSVVSADSHGACACQIASDRALVDTDTETCCTQFGGQVSYFENGGPIHYDGNYCVRDNIGGNEWNDAEAIDLHNSPSHSITSDFCDKPVRATASHRIGSYLIITNMVAGGALVLATSVLAFLWFGSDEGGAWRYIMIHGWPGQVVTLSTLIIRLAVATQASTAISMLASICLESKCLNGVALKDAPALSVSRCVNSGPLTTLALFRSNLLRKPHARISILIFRITLTTFLSQFTSTLLLWDVRPGSALSFSTTEEIAVGFSMQNYLERFSDILTRSQNYWLTSPQEYPAFAEFSEPAEIASPAVDDTGPSIRAFLPLGLGKHRTALAHYSGPTSVLDTRVACVRPDMPYWDFSRPHEKQFLAGVVRPSQIPEELGQALRINTTEPGIPFNCSLENLQAQSDPTFVVYGLPYGAGGLISSVDPKQNKTLRHHFSNRTWMALNPQTGSSWFVELGYMVLILRGQDLQTVVWYFNSTYDLPKSLDIHREPQGTSSTLASHRFSMAETSDFLNKVVWRPLRGLGVTSFHIDVTCNNCSASLPRLAEISDDGNRFGLNPTLNCIFKDTIEDTGSPARAWQALLTLVFQMAYYDWLPTFDALTNATTSSMIACQTPQHFNGFGVVVLNLAYSKLGQAWQAVAQLKAKETEALLDGATMLDDKSVEERMQGTDLRRRFRIMVLQEGDRVCLS</sequence>
<name>A0A8H4IXL9_9PEZI</name>
<keyword evidence="4" id="KW-1185">Reference proteome</keyword>
<feature type="transmembrane region" description="Helical" evidence="1">
    <location>
        <begin position="233"/>
        <end position="253"/>
    </location>
</feature>
<dbReference type="OrthoDB" id="5428040at2759"/>